<keyword evidence="1" id="KW-0677">Repeat</keyword>
<organism evidence="8 9">
    <name type="scientific">Nyssa sinensis</name>
    <dbReference type="NCBI Taxonomy" id="561372"/>
    <lineage>
        <taxon>Eukaryota</taxon>
        <taxon>Viridiplantae</taxon>
        <taxon>Streptophyta</taxon>
        <taxon>Embryophyta</taxon>
        <taxon>Tracheophyta</taxon>
        <taxon>Spermatophyta</taxon>
        <taxon>Magnoliopsida</taxon>
        <taxon>eudicotyledons</taxon>
        <taxon>Gunneridae</taxon>
        <taxon>Pentapetalae</taxon>
        <taxon>asterids</taxon>
        <taxon>Cornales</taxon>
        <taxon>Nyssaceae</taxon>
        <taxon>Nyssa</taxon>
    </lineage>
</organism>
<evidence type="ECO:0000313" key="8">
    <source>
        <dbReference type="EMBL" id="KAA8540326.1"/>
    </source>
</evidence>
<protein>
    <submittedName>
        <fullName evidence="8">Uncharacterized protein</fullName>
    </submittedName>
</protein>
<sequence length="533" mass="58980">MADSLVSIVLRQLVSLIQAEVQQEVRLVAGARKEVEKLRATLTGIRAALNDAERKQVKEKSVRVWLEEVKDITYELDDVLDEWNTRILGSKIEGIQKWKNVKERLDLVASEKDKALDLSQTVIEELPSEIGKLLHLRYLDLSSLDLGELPDAVSNLYNLQTLNLNWCQLLHKLPKGVGKLTNLRHLNMECTDWLSIFPRGIGRLSSLRTLSKFVVSCNREGCRIEELNKLNHLRGHLEISGLENVTDADEARKADLMNKNHLRSLDLVFSFGERKAMEGVIEALEPHPNLEGLQVYDYGGSIFPTWIMMLTNLKDLRLLKCESCDLLPPLGKLPSLEKLLIGHMNSVKNVGLEFLGIEVDGDSGNGNGMRNNDGTVSLAIFPKLKELTFRFMVKWEGWDATIATTTTIAGTSASSDIGGTDSGGDGDGDASARNGTGNEASSGTGNDGDTCVSSGIVSGADGHTSNTTRIMMMPSLHSLSFYDCPNLEALPQCLVMIPLKKLIIRRCPVLEQRCQIRTGQDWSKISHIPDIQI</sequence>
<evidence type="ECO:0000259" key="7">
    <source>
        <dbReference type="Pfam" id="PF25019"/>
    </source>
</evidence>
<feature type="domain" description="Disease resistance N-terminal" evidence="6">
    <location>
        <begin position="6"/>
        <end position="100"/>
    </location>
</feature>
<dbReference type="OrthoDB" id="5279713at2759"/>
<gene>
    <name evidence="8" type="ORF">F0562_024755</name>
</gene>
<name>A0A5J5BCV2_9ASTE</name>
<keyword evidence="2" id="KW-0547">Nucleotide-binding</keyword>
<dbReference type="Gene3D" id="3.80.10.10">
    <property type="entry name" value="Ribonuclease Inhibitor"/>
    <property type="match status" value="1"/>
</dbReference>
<dbReference type="InterPro" id="IPR032675">
    <property type="entry name" value="LRR_dom_sf"/>
</dbReference>
<dbReference type="CDD" id="cd14798">
    <property type="entry name" value="RX-CC_like"/>
    <property type="match status" value="1"/>
</dbReference>
<dbReference type="Gene3D" id="1.20.5.4130">
    <property type="match status" value="1"/>
</dbReference>
<evidence type="ECO:0000256" key="5">
    <source>
        <dbReference type="SAM" id="MobiDB-lite"/>
    </source>
</evidence>
<keyword evidence="4" id="KW-0067">ATP-binding</keyword>
<keyword evidence="9" id="KW-1185">Reference proteome</keyword>
<dbReference type="AlphaFoldDB" id="A0A5J5BCV2"/>
<evidence type="ECO:0000256" key="3">
    <source>
        <dbReference type="ARBA" id="ARBA00022821"/>
    </source>
</evidence>
<dbReference type="GO" id="GO:0006952">
    <property type="term" value="P:defense response"/>
    <property type="evidence" value="ECO:0007669"/>
    <property type="project" value="UniProtKB-KW"/>
</dbReference>
<dbReference type="PANTHER" id="PTHR47186:SF30">
    <property type="entry name" value="EF-HAND DOMAIN-CONTAINING PROTEIN"/>
    <property type="match status" value="1"/>
</dbReference>
<dbReference type="GO" id="GO:0005524">
    <property type="term" value="F:ATP binding"/>
    <property type="evidence" value="ECO:0007669"/>
    <property type="project" value="UniProtKB-KW"/>
</dbReference>
<dbReference type="InterPro" id="IPR056789">
    <property type="entry name" value="LRR_R13L1-DRL21"/>
</dbReference>
<keyword evidence="3" id="KW-0611">Plant defense</keyword>
<dbReference type="SUPFAM" id="SSF52058">
    <property type="entry name" value="L domain-like"/>
    <property type="match status" value="1"/>
</dbReference>
<evidence type="ECO:0000256" key="2">
    <source>
        <dbReference type="ARBA" id="ARBA00022741"/>
    </source>
</evidence>
<dbReference type="InterPro" id="IPR038005">
    <property type="entry name" value="RX-like_CC"/>
</dbReference>
<proteinExistence type="predicted"/>
<evidence type="ECO:0000313" key="9">
    <source>
        <dbReference type="Proteomes" id="UP000325577"/>
    </source>
</evidence>
<evidence type="ECO:0000256" key="4">
    <source>
        <dbReference type="ARBA" id="ARBA00022840"/>
    </source>
</evidence>
<dbReference type="Pfam" id="PF18052">
    <property type="entry name" value="Rx_N"/>
    <property type="match status" value="1"/>
</dbReference>
<dbReference type="EMBL" id="CM018036">
    <property type="protein sequence ID" value="KAA8540326.1"/>
    <property type="molecule type" value="Genomic_DNA"/>
</dbReference>
<evidence type="ECO:0000259" key="6">
    <source>
        <dbReference type="Pfam" id="PF18052"/>
    </source>
</evidence>
<feature type="region of interest" description="Disordered" evidence="5">
    <location>
        <begin position="413"/>
        <end position="452"/>
    </location>
</feature>
<dbReference type="PANTHER" id="PTHR47186">
    <property type="entry name" value="LEUCINE-RICH REPEAT-CONTAINING PROTEIN 57"/>
    <property type="match status" value="1"/>
</dbReference>
<evidence type="ECO:0000256" key="1">
    <source>
        <dbReference type="ARBA" id="ARBA00022737"/>
    </source>
</evidence>
<feature type="domain" description="R13L1/DRL21-like LRR repeat region" evidence="7">
    <location>
        <begin position="224"/>
        <end position="344"/>
    </location>
</feature>
<dbReference type="InterPro" id="IPR041118">
    <property type="entry name" value="Rx_N"/>
</dbReference>
<feature type="compositionally biased region" description="Polar residues" evidence="5">
    <location>
        <begin position="433"/>
        <end position="444"/>
    </location>
</feature>
<dbReference type="Proteomes" id="UP000325577">
    <property type="component" value="Linkage Group LG13"/>
</dbReference>
<dbReference type="Pfam" id="PF25019">
    <property type="entry name" value="LRR_R13L1-DRL21"/>
    <property type="match status" value="1"/>
</dbReference>
<accession>A0A5J5BCV2</accession>
<reference evidence="8 9" key="1">
    <citation type="submission" date="2019-09" db="EMBL/GenBank/DDBJ databases">
        <title>A chromosome-level genome assembly of the Chinese tupelo Nyssa sinensis.</title>
        <authorList>
            <person name="Yang X."/>
            <person name="Kang M."/>
            <person name="Yang Y."/>
            <person name="Xiong H."/>
            <person name="Wang M."/>
            <person name="Zhang Z."/>
            <person name="Wang Z."/>
            <person name="Wu H."/>
            <person name="Ma T."/>
            <person name="Liu J."/>
            <person name="Xi Z."/>
        </authorList>
    </citation>
    <scope>NUCLEOTIDE SEQUENCE [LARGE SCALE GENOMIC DNA]</scope>
    <source>
        <strain evidence="8">J267</strain>
        <tissue evidence="8">Leaf</tissue>
    </source>
</reference>